<evidence type="ECO:0000313" key="9">
    <source>
        <dbReference type="Proteomes" id="UP000295066"/>
    </source>
</evidence>
<dbReference type="GO" id="GO:0008237">
    <property type="term" value="F:metallopeptidase activity"/>
    <property type="evidence" value="ECO:0007669"/>
    <property type="project" value="UniProtKB-KW"/>
</dbReference>
<name>A0A4R8M873_9BACT</name>
<reference evidence="8 9" key="1">
    <citation type="submission" date="2019-03" db="EMBL/GenBank/DDBJ databases">
        <title>Genomic Encyclopedia of Type Strains, Phase IV (KMG-IV): sequencing the most valuable type-strain genomes for metagenomic binning, comparative biology and taxonomic classification.</title>
        <authorList>
            <person name="Goeker M."/>
        </authorList>
    </citation>
    <scope>NUCLEOTIDE SEQUENCE [LARGE SCALE GENOMIC DNA]</scope>
    <source>
        <strain evidence="8 9">DSM 25964</strain>
    </source>
</reference>
<sequence>MKLAALPGEERPRERLRRRGASSLSLAELLAVLLRTGSRSRDVLELASDLLKEFGNAKGLSRATEEEMLSFPGLGEAKACVLLAALELGKRIHSEKSEPEEGLPWEKRLSSLAAELSPEEREYIVGLHVRRNGTLITSDVISYGGPDGAFLDVKYLLRRAVRLDSWGLVLVHNHPDGTLSPSREDRMLTDYLAGRTKMLDIRFIGHYVVANGKHVSIPLPGEA</sequence>
<dbReference type="PANTHER" id="PTHR30471:SF3">
    <property type="entry name" value="UPF0758 PROTEIN YEES-RELATED"/>
    <property type="match status" value="1"/>
</dbReference>
<dbReference type="OrthoDB" id="9804482at2"/>
<dbReference type="InterPro" id="IPR046778">
    <property type="entry name" value="UPF0758_N"/>
</dbReference>
<dbReference type="InterPro" id="IPR001405">
    <property type="entry name" value="UPF0758"/>
</dbReference>
<organism evidence="8 9">
    <name type="scientific">Aminivibrio pyruvatiphilus</name>
    <dbReference type="NCBI Taxonomy" id="1005740"/>
    <lineage>
        <taxon>Bacteria</taxon>
        <taxon>Thermotogati</taxon>
        <taxon>Synergistota</taxon>
        <taxon>Synergistia</taxon>
        <taxon>Synergistales</taxon>
        <taxon>Aminobacteriaceae</taxon>
        <taxon>Aminivibrio</taxon>
    </lineage>
</organism>
<evidence type="ECO:0000256" key="1">
    <source>
        <dbReference type="ARBA" id="ARBA00022670"/>
    </source>
</evidence>
<dbReference type="NCBIfam" id="TIGR00608">
    <property type="entry name" value="radc"/>
    <property type="match status" value="1"/>
</dbReference>
<protein>
    <submittedName>
        <fullName evidence="8">DNA repair protein RadC</fullName>
    </submittedName>
</protein>
<keyword evidence="4" id="KW-0862">Zinc</keyword>
<evidence type="ECO:0000256" key="4">
    <source>
        <dbReference type="ARBA" id="ARBA00022833"/>
    </source>
</evidence>
<dbReference type="PANTHER" id="PTHR30471">
    <property type="entry name" value="DNA REPAIR PROTEIN RADC"/>
    <property type="match status" value="1"/>
</dbReference>
<feature type="domain" description="MPN" evidence="7">
    <location>
        <begin position="101"/>
        <end position="223"/>
    </location>
</feature>
<dbReference type="GO" id="GO:0046872">
    <property type="term" value="F:metal ion binding"/>
    <property type="evidence" value="ECO:0007669"/>
    <property type="project" value="UniProtKB-KW"/>
</dbReference>
<dbReference type="Pfam" id="PF20582">
    <property type="entry name" value="UPF0758_N"/>
    <property type="match status" value="1"/>
</dbReference>
<keyword evidence="3" id="KW-0378">Hydrolase</keyword>
<evidence type="ECO:0000256" key="2">
    <source>
        <dbReference type="ARBA" id="ARBA00022723"/>
    </source>
</evidence>
<accession>A0A4R8M873</accession>
<gene>
    <name evidence="8" type="ORF">C8D99_10983</name>
</gene>
<dbReference type="InterPro" id="IPR010994">
    <property type="entry name" value="RuvA_2-like"/>
</dbReference>
<comment type="similarity">
    <text evidence="6">Belongs to the UPF0758 family.</text>
</comment>
<proteinExistence type="inferred from homology"/>
<evidence type="ECO:0000259" key="7">
    <source>
        <dbReference type="PROSITE" id="PS50249"/>
    </source>
</evidence>
<dbReference type="Pfam" id="PF04002">
    <property type="entry name" value="RadC"/>
    <property type="match status" value="1"/>
</dbReference>
<dbReference type="AlphaFoldDB" id="A0A4R8M873"/>
<keyword evidence="2" id="KW-0479">Metal-binding</keyword>
<dbReference type="SUPFAM" id="SSF47781">
    <property type="entry name" value="RuvA domain 2-like"/>
    <property type="match status" value="1"/>
</dbReference>
<evidence type="ECO:0000256" key="6">
    <source>
        <dbReference type="RuleBase" id="RU003797"/>
    </source>
</evidence>
<dbReference type="InterPro" id="IPR025657">
    <property type="entry name" value="RadC_JAB"/>
</dbReference>
<evidence type="ECO:0000313" key="8">
    <source>
        <dbReference type="EMBL" id="TDY60227.1"/>
    </source>
</evidence>
<dbReference type="EMBL" id="SORI01000009">
    <property type="protein sequence ID" value="TDY60227.1"/>
    <property type="molecule type" value="Genomic_DNA"/>
</dbReference>
<evidence type="ECO:0000256" key="3">
    <source>
        <dbReference type="ARBA" id="ARBA00022801"/>
    </source>
</evidence>
<dbReference type="PROSITE" id="PS50249">
    <property type="entry name" value="MPN"/>
    <property type="match status" value="1"/>
</dbReference>
<comment type="caution">
    <text evidence="8">The sequence shown here is derived from an EMBL/GenBank/DDBJ whole genome shotgun (WGS) entry which is preliminary data.</text>
</comment>
<keyword evidence="5" id="KW-0482">Metalloprotease</keyword>
<evidence type="ECO:0000256" key="5">
    <source>
        <dbReference type="ARBA" id="ARBA00023049"/>
    </source>
</evidence>
<dbReference type="Gene3D" id="3.40.140.10">
    <property type="entry name" value="Cytidine Deaminase, domain 2"/>
    <property type="match status" value="1"/>
</dbReference>
<keyword evidence="9" id="KW-1185">Reference proteome</keyword>
<dbReference type="RefSeq" id="WP_133957687.1">
    <property type="nucleotide sequence ID" value="NZ_SORI01000009.1"/>
</dbReference>
<dbReference type="Proteomes" id="UP000295066">
    <property type="component" value="Unassembled WGS sequence"/>
</dbReference>
<dbReference type="InterPro" id="IPR037518">
    <property type="entry name" value="MPN"/>
</dbReference>
<keyword evidence="1" id="KW-0645">Protease</keyword>
<dbReference type="GO" id="GO:0006508">
    <property type="term" value="P:proteolysis"/>
    <property type="evidence" value="ECO:0007669"/>
    <property type="project" value="UniProtKB-KW"/>
</dbReference>
<dbReference type="Gene3D" id="1.10.150.20">
    <property type="entry name" value="5' to 3' exonuclease, C-terminal subdomain"/>
    <property type="match status" value="1"/>
</dbReference>